<evidence type="ECO:0000313" key="1">
    <source>
        <dbReference type="EMBL" id="MFD0868761.1"/>
    </source>
</evidence>
<dbReference type="RefSeq" id="WP_379286992.1">
    <property type="nucleotide sequence ID" value="NZ_JBHTIU010000023.1"/>
</dbReference>
<keyword evidence="2" id="KW-1185">Reference proteome</keyword>
<gene>
    <name evidence="1" type="ORF">ACFQ03_06335</name>
</gene>
<name>A0ABW3D8B8_9BACL</name>
<sequence>MDRKAGQVIDGVPAELGTITETGLKLDSMKHEMQDYLVADWLVTVHLPAFSLEGSVSGLIDGEGRSVTGEAKFSFKSTQIEEVRLNWSEGFLPGDRVLAIPVNSGNEAVVVCRIIGGGG</sequence>
<accession>A0ABW3D8B8</accession>
<dbReference type="EMBL" id="JBHTIU010000023">
    <property type="protein sequence ID" value="MFD0868761.1"/>
    <property type="molecule type" value="Genomic_DNA"/>
</dbReference>
<comment type="caution">
    <text evidence="1">The sequence shown here is derived from an EMBL/GenBank/DDBJ whole genome shotgun (WGS) entry which is preliminary data.</text>
</comment>
<protein>
    <submittedName>
        <fullName evidence="1">Uncharacterized protein</fullName>
    </submittedName>
</protein>
<proteinExistence type="predicted"/>
<evidence type="ECO:0000313" key="2">
    <source>
        <dbReference type="Proteomes" id="UP001597120"/>
    </source>
</evidence>
<dbReference type="Proteomes" id="UP001597120">
    <property type="component" value="Unassembled WGS sequence"/>
</dbReference>
<organism evidence="1 2">
    <name type="scientific">Paenibacillus residui</name>
    <dbReference type="NCBI Taxonomy" id="629724"/>
    <lineage>
        <taxon>Bacteria</taxon>
        <taxon>Bacillati</taxon>
        <taxon>Bacillota</taxon>
        <taxon>Bacilli</taxon>
        <taxon>Bacillales</taxon>
        <taxon>Paenibacillaceae</taxon>
        <taxon>Paenibacillus</taxon>
    </lineage>
</organism>
<reference evidence="2" key="1">
    <citation type="journal article" date="2019" name="Int. J. Syst. Evol. Microbiol.">
        <title>The Global Catalogue of Microorganisms (GCM) 10K type strain sequencing project: providing services to taxonomists for standard genome sequencing and annotation.</title>
        <authorList>
            <consortium name="The Broad Institute Genomics Platform"/>
            <consortium name="The Broad Institute Genome Sequencing Center for Infectious Disease"/>
            <person name="Wu L."/>
            <person name="Ma J."/>
        </authorList>
    </citation>
    <scope>NUCLEOTIDE SEQUENCE [LARGE SCALE GENOMIC DNA]</scope>
    <source>
        <strain evidence="2">CCUG 57263</strain>
    </source>
</reference>